<gene>
    <name evidence="2" type="ORF">EAV92_09360</name>
</gene>
<dbReference type="RefSeq" id="WP_123040834.1">
    <property type="nucleotide sequence ID" value="NZ_CP033433.1"/>
</dbReference>
<organism evidence="2 3">
    <name type="scientific">Cohnella candidum</name>
    <dbReference type="NCBI Taxonomy" id="2674991"/>
    <lineage>
        <taxon>Bacteria</taxon>
        <taxon>Bacillati</taxon>
        <taxon>Bacillota</taxon>
        <taxon>Bacilli</taxon>
        <taxon>Bacillales</taxon>
        <taxon>Paenibacillaceae</taxon>
        <taxon>Cohnella</taxon>
    </lineage>
</organism>
<keyword evidence="3" id="KW-1185">Reference proteome</keyword>
<evidence type="ECO:0000313" key="3">
    <source>
        <dbReference type="Proteomes" id="UP000269097"/>
    </source>
</evidence>
<dbReference type="Proteomes" id="UP000269097">
    <property type="component" value="Chromosome"/>
</dbReference>
<evidence type="ECO:0000313" key="2">
    <source>
        <dbReference type="EMBL" id="AYQ72752.1"/>
    </source>
</evidence>
<accession>A0A3G3JWY9</accession>
<sequence length="99" mass="11251">MNDNETSSVWSRYREAKEHALAKEEDKDGAEPLTLEQLEEAIAQTAASSGIPETGMPPRSVVHPSKQKQLSRWFYRILLLLFAALTAGLVWWGRKKYGY</sequence>
<reference evidence="2 3" key="1">
    <citation type="submission" date="2018-10" db="EMBL/GenBank/DDBJ databases">
        <title>Genome Sequence of Cohnella sp.</title>
        <authorList>
            <person name="Srinivasan S."/>
            <person name="Kim M.K."/>
        </authorList>
    </citation>
    <scope>NUCLEOTIDE SEQUENCE [LARGE SCALE GENOMIC DNA]</scope>
    <source>
        <strain evidence="2 3">18JY8-7</strain>
    </source>
</reference>
<proteinExistence type="predicted"/>
<protein>
    <submittedName>
        <fullName evidence="2">Uncharacterized protein</fullName>
    </submittedName>
</protein>
<dbReference type="KEGG" id="coh:EAV92_09360"/>
<keyword evidence="1" id="KW-0812">Transmembrane</keyword>
<dbReference type="EMBL" id="CP033433">
    <property type="protein sequence ID" value="AYQ72752.1"/>
    <property type="molecule type" value="Genomic_DNA"/>
</dbReference>
<keyword evidence="1" id="KW-1133">Transmembrane helix</keyword>
<name>A0A3G3JWY9_9BACL</name>
<dbReference type="AlphaFoldDB" id="A0A3G3JWY9"/>
<evidence type="ECO:0000256" key="1">
    <source>
        <dbReference type="SAM" id="Phobius"/>
    </source>
</evidence>
<keyword evidence="1" id="KW-0472">Membrane</keyword>
<feature type="transmembrane region" description="Helical" evidence="1">
    <location>
        <begin position="73"/>
        <end position="93"/>
    </location>
</feature>